<dbReference type="EMBL" id="CAKLBY020000259">
    <property type="protein sequence ID" value="CAK7940877.1"/>
    <property type="molecule type" value="Genomic_DNA"/>
</dbReference>
<feature type="compositionally biased region" description="Basic and acidic residues" evidence="1">
    <location>
        <begin position="286"/>
        <end position="318"/>
    </location>
</feature>
<dbReference type="AlphaFoldDB" id="A0AAV1V5G6"/>
<evidence type="ECO:0000256" key="1">
    <source>
        <dbReference type="SAM" id="MobiDB-lite"/>
    </source>
</evidence>
<sequence length="328" mass="37054">MQVYIFDIASITAILACAKSTPVVSEAVADLRPVLTAATDDDALAERRSRPAKMDTGEERMYELPVSIADGVLVPFVNTAFKEMEPVLQRLRTEPVKKQEKITVAAAPQKSVADSSSKEISKQLAGSGHKNWVDRAANLVQMKGLFPQVELSLMFKNLEAYKISPEQIVQDLQLKLDTVELLARYFKHLNHPLSNKRSLLAYHRKERGNAGPDNVTKKLMDDIKALEKKDTEALFQLLGKRYGLLDVRSFLSRSALGKQGGKLVKDLLARFWPTEISTISKPQAMPERERTMLRKEDGEQLVEHPNEIGDRYKRETQSRYKAKSSRKY</sequence>
<proteinExistence type="predicted"/>
<evidence type="ECO:0000313" key="2">
    <source>
        <dbReference type="EMBL" id="CAK7940877.1"/>
    </source>
</evidence>
<comment type="caution">
    <text evidence="2">The sequence shown here is derived from an EMBL/GenBank/DDBJ whole genome shotgun (WGS) entry which is preliminary data.</text>
</comment>
<reference evidence="2" key="1">
    <citation type="submission" date="2024-01" db="EMBL/GenBank/DDBJ databases">
        <authorList>
            <person name="Webb A."/>
        </authorList>
    </citation>
    <scope>NUCLEOTIDE SEQUENCE</scope>
    <source>
        <strain evidence="2">Pm1</strain>
    </source>
</reference>
<accession>A0AAV1V5G6</accession>
<name>A0AAV1V5G6_9STRA</name>
<evidence type="ECO:0008006" key="4">
    <source>
        <dbReference type="Google" id="ProtNLM"/>
    </source>
</evidence>
<evidence type="ECO:0000313" key="3">
    <source>
        <dbReference type="Proteomes" id="UP001162060"/>
    </source>
</evidence>
<protein>
    <recommendedName>
        <fullName evidence="4">RxLR effector candidate protein</fullName>
    </recommendedName>
</protein>
<gene>
    <name evidence="2" type="ORF">PM001_LOCUS26027</name>
</gene>
<feature type="region of interest" description="Disordered" evidence="1">
    <location>
        <begin position="282"/>
        <end position="328"/>
    </location>
</feature>
<organism evidence="2 3">
    <name type="scientific">Peronospora matthiolae</name>
    <dbReference type="NCBI Taxonomy" id="2874970"/>
    <lineage>
        <taxon>Eukaryota</taxon>
        <taxon>Sar</taxon>
        <taxon>Stramenopiles</taxon>
        <taxon>Oomycota</taxon>
        <taxon>Peronosporomycetes</taxon>
        <taxon>Peronosporales</taxon>
        <taxon>Peronosporaceae</taxon>
        <taxon>Peronospora</taxon>
    </lineage>
</organism>
<dbReference type="Proteomes" id="UP001162060">
    <property type="component" value="Unassembled WGS sequence"/>
</dbReference>